<gene>
    <name evidence="1" type="ORF">LGLO00237_LOCUS27673</name>
</gene>
<proteinExistence type="predicted"/>
<dbReference type="InterPro" id="IPR027417">
    <property type="entry name" value="P-loop_NTPase"/>
</dbReference>
<reference evidence="1" key="1">
    <citation type="submission" date="2021-01" db="EMBL/GenBank/DDBJ databases">
        <authorList>
            <person name="Corre E."/>
            <person name="Pelletier E."/>
            <person name="Niang G."/>
            <person name="Scheremetjew M."/>
            <person name="Finn R."/>
            <person name="Kale V."/>
            <person name="Holt S."/>
            <person name="Cochrane G."/>
            <person name="Meng A."/>
            <person name="Brown T."/>
            <person name="Cohen L."/>
        </authorList>
    </citation>
    <scope>NUCLEOTIDE SEQUENCE</scope>
    <source>
        <strain evidence="1">CCCM811</strain>
    </source>
</reference>
<name>A0A7S4DWZ3_9EUKA</name>
<dbReference type="AlphaFoldDB" id="A0A7S4DWZ3"/>
<dbReference type="EMBL" id="HBIV01038908">
    <property type="protein sequence ID" value="CAE0675896.1"/>
    <property type="molecule type" value="Transcribed_RNA"/>
</dbReference>
<organism evidence="1">
    <name type="scientific">Lotharella globosa</name>
    <dbReference type="NCBI Taxonomy" id="91324"/>
    <lineage>
        <taxon>Eukaryota</taxon>
        <taxon>Sar</taxon>
        <taxon>Rhizaria</taxon>
        <taxon>Cercozoa</taxon>
        <taxon>Chlorarachniophyceae</taxon>
        <taxon>Lotharella</taxon>
    </lineage>
</organism>
<sequence>MGDDGCVWWITGRPSAGKTFTGDYLEASCGFTHVEGDWRMHSPLHRQVTDGLVKSFYQFWFKDKDAPEELWQPYYGEVCTEAKEALNRDPRKPVVVTLALYRKKVREYVGKQLKGVRFILLEISDDEAARRMLLKFKEYLEVTKTKAEAYWKGQGLETKYGPYSDENYMLWQKQTSMHGLEPFSADEKQSCFVVNADKKDDSVLDNVRRVLGLAQRRNPIDLNAIKAVNNARYLRMVAKTDRTAGRHLFLVARIAVTFAAFTVIRQASGGLQRR</sequence>
<protein>
    <recommendedName>
        <fullName evidence="2">Sulfotransferase domain-containing protein</fullName>
    </recommendedName>
</protein>
<dbReference type="Gene3D" id="3.40.50.300">
    <property type="entry name" value="P-loop containing nucleotide triphosphate hydrolases"/>
    <property type="match status" value="1"/>
</dbReference>
<evidence type="ECO:0000313" key="1">
    <source>
        <dbReference type="EMBL" id="CAE0675896.1"/>
    </source>
</evidence>
<accession>A0A7S4DWZ3</accession>
<evidence type="ECO:0008006" key="2">
    <source>
        <dbReference type="Google" id="ProtNLM"/>
    </source>
</evidence>
<dbReference type="SUPFAM" id="SSF52540">
    <property type="entry name" value="P-loop containing nucleoside triphosphate hydrolases"/>
    <property type="match status" value="1"/>
</dbReference>